<dbReference type="Pfam" id="PF14279">
    <property type="entry name" value="HNH_5"/>
    <property type="match status" value="1"/>
</dbReference>
<sequence>MARQSALRSTGSTTAWRKIRQTVINRDGCCQKCGTEENLTVDHIVPRVLGGSDAMSNLEVLCQSCNSSKGGRFFESPKTPPTLHGSFYPKNATESHYLLESDEN</sequence>
<dbReference type="CDD" id="cd00085">
    <property type="entry name" value="HNHc"/>
    <property type="match status" value="1"/>
</dbReference>
<dbReference type="PANTHER" id="PTHR33877:SF2">
    <property type="entry name" value="OS07G0170200 PROTEIN"/>
    <property type="match status" value="1"/>
</dbReference>
<reference evidence="2" key="1">
    <citation type="submission" date="2020-04" db="EMBL/GenBank/DDBJ databases">
        <authorList>
            <person name="Chiriac C."/>
            <person name="Salcher M."/>
            <person name="Ghai R."/>
            <person name="Kavagutti S V."/>
        </authorList>
    </citation>
    <scope>NUCLEOTIDE SEQUENCE</scope>
</reference>
<name>A0A6J5M7U0_9CAUD</name>
<protein>
    <submittedName>
        <fullName evidence="2">HNHc domain containing protein</fullName>
    </submittedName>
</protein>
<evidence type="ECO:0000313" key="2">
    <source>
        <dbReference type="EMBL" id="CAB4142192.1"/>
    </source>
</evidence>
<dbReference type="PANTHER" id="PTHR33877">
    <property type="entry name" value="SLL1193 PROTEIN"/>
    <property type="match status" value="1"/>
</dbReference>
<gene>
    <name evidence="2" type="ORF">UFOVP443_23</name>
</gene>
<proteinExistence type="predicted"/>
<dbReference type="SMART" id="SM00507">
    <property type="entry name" value="HNHc"/>
    <property type="match status" value="1"/>
</dbReference>
<dbReference type="InterPro" id="IPR029471">
    <property type="entry name" value="HNH_5"/>
</dbReference>
<feature type="domain" description="HNH nuclease" evidence="1">
    <location>
        <begin position="18"/>
        <end position="67"/>
    </location>
</feature>
<dbReference type="EMBL" id="LR796404">
    <property type="protein sequence ID" value="CAB4142192.1"/>
    <property type="molecule type" value="Genomic_DNA"/>
</dbReference>
<organism evidence="2">
    <name type="scientific">uncultured Caudovirales phage</name>
    <dbReference type="NCBI Taxonomy" id="2100421"/>
    <lineage>
        <taxon>Viruses</taxon>
        <taxon>Duplodnaviria</taxon>
        <taxon>Heunggongvirae</taxon>
        <taxon>Uroviricota</taxon>
        <taxon>Caudoviricetes</taxon>
        <taxon>Peduoviridae</taxon>
        <taxon>Maltschvirus</taxon>
        <taxon>Maltschvirus maltsch</taxon>
    </lineage>
</organism>
<evidence type="ECO:0000259" key="1">
    <source>
        <dbReference type="SMART" id="SM00507"/>
    </source>
</evidence>
<dbReference type="Gene3D" id="1.10.30.50">
    <property type="match status" value="1"/>
</dbReference>
<dbReference type="InterPro" id="IPR003615">
    <property type="entry name" value="HNH_nuc"/>
</dbReference>
<dbReference type="InterPro" id="IPR052892">
    <property type="entry name" value="NA-targeting_endonuclease"/>
</dbReference>
<accession>A0A6J5M7U0</accession>